<organism evidence="2">
    <name type="scientific">marine metagenome</name>
    <dbReference type="NCBI Taxonomy" id="408172"/>
    <lineage>
        <taxon>unclassified sequences</taxon>
        <taxon>metagenomes</taxon>
        <taxon>ecological metagenomes</taxon>
    </lineage>
</organism>
<evidence type="ECO:0000313" key="2">
    <source>
        <dbReference type="EMBL" id="SVB94643.1"/>
    </source>
</evidence>
<dbReference type="AlphaFoldDB" id="A0A382I6Z6"/>
<reference evidence="2" key="1">
    <citation type="submission" date="2018-05" db="EMBL/GenBank/DDBJ databases">
        <authorList>
            <person name="Lanie J.A."/>
            <person name="Ng W.-L."/>
            <person name="Kazmierczak K.M."/>
            <person name="Andrzejewski T.M."/>
            <person name="Davidsen T.M."/>
            <person name="Wayne K.J."/>
            <person name="Tettelin H."/>
            <person name="Glass J.I."/>
            <person name="Rusch D."/>
            <person name="Podicherti R."/>
            <person name="Tsui H.-C.T."/>
            <person name="Winkler M.E."/>
        </authorList>
    </citation>
    <scope>NUCLEOTIDE SEQUENCE</scope>
</reference>
<sequence length="408" mass="45938">MQKNHQGPLSGIKVLDWTMWQFGPVSTMMLADLGAEVIKIESLDGDHGRQFGQVSGVGSDAYEGLSSNYFEVLNRQKLGIAINLKHEKGQQIVQALVKQSDVFVQNFRQGVAERLGLGWEHLRDINPQLIYGSATGYGPNGDDSKKPAFALTGEARSGSLWWGGPEDETPYNLHGVADQIAGIMLSHGILAGLVYKERTNMGQKVETSHLGSMMWLGMMRDGIGLLEGQELKRQHRSNMNNPLWNTYKTKDEKWIAFSMSQGERYWPIFCDVLERSELKSDPKFSTSEARQENKHIVISALDEIFEGKTLAEWETILTKSDLIWERVQATLDLPNDPQVLENKYLVPFDHAVIGESMWHQLPLTFDKTPVDTKKMAPSLGENTEEILIERLDYSWDDISSLQSEGVIL</sequence>
<dbReference type="PANTHER" id="PTHR48207">
    <property type="entry name" value="SUCCINATE--HYDROXYMETHYLGLUTARATE COA-TRANSFERASE"/>
    <property type="match status" value="1"/>
</dbReference>
<dbReference type="InterPro" id="IPR023606">
    <property type="entry name" value="CoA-Trfase_III_dom_1_sf"/>
</dbReference>
<dbReference type="GO" id="GO:0008410">
    <property type="term" value="F:CoA-transferase activity"/>
    <property type="evidence" value="ECO:0007669"/>
    <property type="project" value="TreeGrafter"/>
</dbReference>
<dbReference type="InterPro" id="IPR044855">
    <property type="entry name" value="CoA-Trfase_III_dom3_sf"/>
</dbReference>
<evidence type="ECO:0000256" key="1">
    <source>
        <dbReference type="ARBA" id="ARBA00022679"/>
    </source>
</evidence>
<dbReference type="Gene3D" id="3.40.50.10540">
    <property type="entry name" value="Crotonobetainyl-coa:carnitine coa-transferase, domain 1"/>
    <property type="match status" value="1"/>
</dbReference>
<accession>A0A382I6Z6</accession>
<dbReference type="SUPFAM" id="SSF89796">
    <property type="entry name" value="CoA-transferase family III (CaiB/BaiF)"/>
    <property type="match status" value="1"/>
</dbReference>
<protein>
    <recommendedName>
        <fullName evidence="3">Carnitine dehydratase</fullName>
    </recommendedName>
</protein>
<dbReference type="PANTHER" id="PTHR48207:SF3">
    <property type="entry name" value="SUCCINATE--HYDROXYMETHYLGLUTARATE COA-TRANSFERASE"/>
    <property type="match status" value="1"/>
</dbReference>
<gene>
    <name evidence="2" type="ORF">METZ01_LOCUS247497</name>
</gene>
<proteinExistence type="predicted"/>
<dbReference type="Pfam" id="PF02515">
    <property type="entry name" value="CoA_transf_3"/>
    <property type="match status" value="1"/>
</dbReference>
<dbReference type="EMBL" id="UINC01065215">
    <property type="protein sequence ID" value="SVB94643.1"/>
    <property type="molecule type" value="Genomic_DNA"/>
</dbReference>
<dbReference type="Gene3D" id="3.30.1540.10">
    <property type="entry name" value="formyl-coa transferase, domain 3"/>
    <property type="match status" value="1"/>
</dbReference>
<dbReference type="InterPro" id="IPR050483">
    <property type="entry name" value="CoA-transferase_III_domain"/>
</dbReference>
<keyword evidence="1" id="KW-0808">Transferase</keyword>
<evidence type="ECO:0008006" key="3">
    <source>
        <dbReference type="Google" id="ProtNLM"/>
    </source>
</evidence>
<dbReference type="InterPro" id="IPR003673">
    <property type="entry name" value="CoA-Trfase_fam_III"/>
</dbReference>
<name>A0A382I6Z6_9ZZZZ</name>